<reference evidence="3" key="1">
    <citation type="submission" date="2021-02" db="EMBL/GenBank/DDBJ databases">
        <authorList>
            <person name="Nowell W R."/>
        </authorList>
    </citation>
    <scope>NUCLEOTIDE SEQUENCE</scope>
</reference>
<dbReference type="Proteomes" id="UP000663851">
    <property type="component" value="Unassembled WGS sequence"/>
</dbReference>
<dbReference type="PANTHER" id="PTHR23022:SF135">
    <property type="entry name" value="SI:DKEY-77F5.3"/>
    <property type="match status" value="1"/>
</dbReference>
<evidence type="ECO:0000313" key="4">
    <source>
        <dbReference type="EMBL" id="CAF4124388.1"/>
    </source>
</evidence>
<organism evidence="3 5">
    <name type="scientific">Rotaria socialis</name>
    <dbReference type="NCBI Taxonomy" id="392032"/>
    <lineage>
        <taxon>Eukaryota</taxon>
        <taxon>Metazoa</taxon>
        <taxon>Spiralia</taxon>
        <taxon>Gnathifera</taxon>
        <taxon>Rotifera</taxon>
        <taxon>Eurotatoria</taxon>
        <taxon>Bdelloidea</taxon>
        <taxon>Philodinida</taxon>
        <taxon>Philodinidae</taxon>
        <taxon>Rotaria</taxon>
    </lineage>
</organism>
<dbReference type="InterPro" id="IPR038717">
    <property type="entry name" value="Tc1-like_DDE_dom"/>
</dbReference>
<dbReference type="EMBL" id="CAJOBO010000086">
    <property type="protein sequence ID" value="CAF4124388.1"/>
    <property type="molecule type" value="Genomic_DNA"/>
</dbReference>
<dbReference type="Pfam" id="PF13358">
    <property type="entry name" value="DDE_3"/>
    <property type="match status" value="1"/>
</dbReference>
<evidence type="ECO:0000259" key="1">
    <source>
        <dbReference type="Pfam" id="PF01498"/>
    </source>
</evidence>
<proteinExistence type="predicted"/>
<comment type="caution">
    <text evidence="3">The sequence shown here is derived from an EMBL/GenBank/DDBJ whole genome shotgun (WGS) entry which is preliminary data.</text>
</comment>
<gene>
    <name evidence="4" type="ORF">HFQ381_LOCUS2592</name>
    <name evidence="3" type="ORF">LUA448_LOCUS10920</name>
</gene>
<dbReference type="InterPro" id="IPR036397">
    <property type="entry name" value="RNaseH_sf"/>
</dbReference>
<dbReference type="InterPro" id="IPR036388">
    <property type="entry name" value="WH-like_DNA-bd_sf"/>
</dbReference>
<dbReference type="SUPFAM" id="SSF46689">
    <property type="entry name" value="Homeodomain-like"/>
    <property type="match status" value="1"/>
</dbReference>
<dbReference type="GO" id="GO:0015074">
    <property type="term" value="P:DNA integration"/>
    <property type="evidence" value="ECO:0007669"/>
    <property type="project" value="InterPro"/>
</dbReference>
<dbReference type="PANTHER" id="PTHR23022">
    <property type="entry name" value="TRANSPOSABLE ELEMENT-RELATED"/>
    <property type="match status" value="1"/>
</dbReference>
<accession>A0A817UGZ7</accession>
<feature type="domain" description="Transposase Tc1-like" evidence="1">
    <location>
        <begin position="71"/>
        <end position="141"/>
    </location>
</feature>
<sequence length="342" mass="40331">MAPVRKEHSHEFRETIIKRFLIGDSERYIAQDLLCSRNTVHSVIIKYKKTKCIANIVGRGRKRKTTERVDKAIQRKIKVNRRKSASSIKHEIEKELGVIISNNTIRRRAHEIGLHGRVARKKPYVNKVNRLKRLNYVKMYRDESMVFWKQVLWSDESKYNLFGSDGKVMVWRTPTEKFNPRCTVPTVKHGGGNVKVWGCFAWNGVGNLIFVDGNMTGEMYKEILAENLFQSSKKLQLGREMVFQHDNDPKHASRVVKNWLDKQCVKRLIWPPFSPDMNSIENFWDELERRMKKHQPKNEKELRETLQVEWKNIGQGVTNKLVESVPNRLYECTRMKGYPTRY</sequence>
<name>A0A817UGZ7_9BILA</name>
<protein>
    <recommendedName>
        <fullName evidence="6">Transposase</fullName>
    </recommendedName>
</protein>
<dbReference type="Gene3D" id="1.10.10.10">
    <property type="entry name" value="Winged helix-like DNA-binding domain superfamily/Winged helix DNA-binding domain"/>
    <property type="match status" value="1"/>
</dbReference>
<dbReference type="Gene3D" id="3.30.420.10">
    <property type="entry name" value="Ribonuclease H-like superfamily/Ribonuclease H"/>
    <property type="match status" value="1"/>
</dbReference>
<feature type="domain" description="Tc1-like transposase DDE" evidence="2">
    <location>
        <begin position="151"/>
        <end position="303"/>
    </location>
</feature>
<dbReference type="Proteomes" id="UP000663833">
    <property type="component" value="Unassembled WGS sequence"/>
</dbReference>
<dbReference type="AlphaFoldDB" id="A0A817UGZ7"/>
<dbReference type="GO" id="GO:0003677">
    <property type="term" value="F:DNA binding"/>
    <property type="evidence" value="ECO:0007669"/>
    <property type="project" value="InterPro"/>
</dbReference>
<dbReference type="GO" id="GO:0006313">
    <property type="term" value="P:DNA transposition"/>
    <property type="evidence" value="ECO:0007669"/>
    <property type="project" value="InterPro"/>
</dbReference>
<dbReference type="InterPro" id="IPR009057">
    <property type="entry name" value="Homeodomain-like_sf"/>
</dbReference>
<dbReference type="Pfam" id="PF01498">
    <property type="entry name" value="HTH_Tnp_Tc3_2"/>
    <property type="match status" value="1"/>
</dbReference>
<evidence type="ECO:0000313" key="3">
    <source>
        <dbReference type="EMBL" id="CAF3329803.1"/>
    </source>
</evidence>
<evidence type="ECO:0008006" key="6">
    <source>
        <dbReference type="Google" id="ProtNLM"/>
    </source>
</evidence>
<evidence type="ECO:0000259" key="2">
    <source>
        <dbReference type="Pfam" id="PF13358"/>
    </source>
</evidence>
<dbReference type="EMBL" id="CAJNYD010001315">
    <property type="protein sequence ID" value="CAF3329803.1"/>
    <property type="molecule type" value="Genomic_DNA"/>
</dbReference>
<dbReference type="InterPro" id="IPR052338">
    <property type="entry name" value="Transposase_5"/>
</dbReference>
<dbReference type="InterPro" id="IPR002492">
    <property type="entry name" value="Transposase_Tc1-like"/>
</dbReference>
<evidence type="ECO:0000313" key="5">
    <source>
        <dbReference type="Proteomes" id="UP000663833"/>
    </source>
</evidence>